<dbReference type="InterPro" id="IPR014729">
    <property type="entry name" value="Rossmann-like_a/b/a_fold"/>
</dbReference>
<accession>A0AA40HDL1</accession>
<keyword evidence="3" id="KW-1185">Reference proteome</keyword>
<proteinExistence type="predicted"/>
<evidence type="ECO:0000256" key="1">
    <source>
        <dbReference type="SAM" id="MobiDB-lite"/>
    </source>
</evidence>
<dbReference type="Proteomes" id="UP001177744">
    <property type="component" value="Unassembled WGS sequence"/>
</dbReference>
<dbReference type="EMBL" id="JAULJE010000022">
    <property type="protein sequence ID" value="KAK1329287.1"/>
    <property type="molecule type" value="Genomic_DNA"/>
</dbReference>
<protein>
    <submittedName>
        <fullName evidence="2">Uncharacterized protein</fullName>
    </submittedName>
</protein>
<evidence type="ECO:0000313" key="3">
    <source>
        <dbReference type="Proteomes" id="UP001177744"/>
    </source>
</evidence>
<name>A0AA40HDL1_CNENI</name>
<reference evidence="2" key="1">
    <citation type="submission" date="2023-06" db="EMBL/GenBank/DDBJ databases">
        <title>Reference genome for the Northern bat (Eptesicus nilssonii), a most northern bat species.</title>
        <authorList>
            <person name="Laine V.N."/>
            <person name="Pulliainen A.T."/>
            <person name="Lilley T.M."/>
        </authorList>
    </citation>
    <scope>NUCLEOTIDE SEQUENCE</scope>
    <source>
        <strain evidence="2">BLF_Eptnil</strain>
        <tissue evidence="2">Kidney</tissue>
    </source>
</reference>
<dbReference type="Gene3D" id="3.40.50.620">
    <property type="entry name" value="HUPs"/>
    <property type="match status" value="1"/>
</dbReference>
<dbReference type="AlphaFoldDB" id="A0AA40HDL1"/>
<evidence type="ECO:0000313" key="2">
    <source>
        <dbReference type="EMBL" id="KAK1329287.1"/>
    </source>
</evidence>
<feature type="region of interest" description="Disordered" evidence="1">
    <location>
        <begin position="112"/>
        <end position="139"/>
    </location>
</feature>
<sequence length="187" mass="19786">MPCCGGGVRRRRDSGGQVADWDRGKLSCSPAAARAQRLRHGCAAAQKGPLGQRADIPLRAEPSKAGELGPCPLGQQAVRSLRQPRLLKGLVHQAIERESMELGAVLLRAQGLQKPPAPGGTSGRHPVPGSKAKRVGDPTQRARDYLHKTGRFIVIGGIVSPVHDSYGKQGALPLPLFSLTPSPAPHF</sequence>
<organism evidence="2 3">
    <name type="scientific">Cnephaeus nilssonii</name>
    <name type="common">Northern bat</name>
    <name type="synonym">Eptesicus nilssonii</name>
    <dbReference type="NCBI Taxonomy" id="3371016"/>
    <lineage>
        <taxon>Eukaryota</taxon>
        <taxon>Metazoa</taxon>
        <taxon>Chordata</taxon>
        <taxon>Craniata</taxon>
        <taxon>Vertebrata</taxon>
        <taxon>Euteleostomi</taxon>
        <taxon>Mammalia</taxon>
        <taxon>Eutheria</taxon>
        <taxon>Laurasiatheria</taxon>
        <taxon>Chiroptera</taxon>
        <taxon>Yangochiroptera</taxon>
        <taxon>Vespertilionidae</taxon>
        <taxon>Cnephaeus</taxon>
    </lineage>
</organism>
<feature type="region of interest" description="Disordered" evidence="1">
    <location>
        <begin position="1"/>
        <end position="23"/>
    </location>
</feature>
<gene>
    <name evidence="2" type="ORF">QTO34_011468</name>
</gene>
<comment type="caution">
    <text evidence="2">The sequence shown here is derived from an EMBL/GenBank/DDBJ whole genome shotgun (WGS) entry which is preliminary data.</text>
</comment>